<evidence type="ECO:0000256" key="1">
    <source>
        <dbReference type="PROSITE-ProRule" id="PRU00464"/>
    </source>
</evidence>
<evidence type="ECO:0000313" key="3">
    <source>
        <dbReference type="EMBL" id="MBO3736716.1"/>
    </source>
</evidence>
<feature type="domain" description="HIT" evidence="2">
    <location>
        <begin position="25"/>
        <end position="130"/>
    </location>
</feature>
<dbReference type="InterPro" id="IPR036265">
    <property type="entry name" value="HIT-like_sf"/>
</dbReference>
<accession>A0ABS3UD58</accession>
<organism evidence="3 4">
    <name type="scientific">Actinoplanes flavus</name>
    <dbReference type="NCBI Taxonomy" id="2820290"/>
    <lineage>
        <taxon>Bacteria</taxon>
        <taxon>Bacillati</taxon>
        <taxon>Actinomycetota</taxon>
        <taxon>Actinomycetes</taxon>
        <taxon>Micromonosporales</taxon>
        <taxon>Micromonosporaceae</taxon>
        <taxon>Actinoplanes</taxon>
    </lineage>
</organism>
<comment type="caution">
    <text evidence="3">The sequence shown here is derived from an EMBL/GenBank/DDBJ whole genome shotgun (WGS) entry which is preliminary data.</text>
</comment>
<sequence>MTEQREEWTRWPHDWPAKKDGSGCVLCTFVGNEDPAWGVRVYTGRVANAYLATIGQIRGYCWVIWRDGHVCEPTDLDPADAQLFFADMLTVGRVLQELLEPAKLNFEILGNKVPHLHAHVVPRPVVDPNPGHALPWTYLNDGHPDLDDVHQLAAQLRVRLGESGGPASAGR</sequence>
<proteinExistence type="predicted"/>
<dbReference type="Gene3D" id="3.30.428.10">
    <property type="entry name" value="HIT-like"/>
    <property type="match status" value="1"/>
</dbReference>
<name>A0ABS3UD58_9ACTN</name>
<dbReference type="InterPro" id="IPR011146">
    <property type="entry name" value="HIT-like"/>
</dbReference>
<protein>
    <submittedName>
        <fullName evidence="3">HIT domain-containing protein</fullName>
    </submittedName>
</protein>
<feature type="short sequence motif" description="Histidine triad motif" evidence="1">
    <location>
        <begin position="115"/>
        <end position="119"/>
    </location>
</feature>
<gene>
    <name evidence="3" type="ORF">J5X75_04170</name>
</gene>
<evidence type="ECO:0000259" key="2">
    <source>
        <dbReference type="PROSITE" id="PS51084"/>
    </source>
</evidence>
<dbReference type="PROSITE" id="PS51084">
    <property type="entry name" value="HIT_2"/>
    <property type="match status" value="1"/>
</dbReference>
<dbReference type="SUPFAM" id="SSF54197">
    <property type="entry name" value="HIT-like"/>
    <property type="match status" value="1"/>
</dbReference>
<dbReference type="Proteomes" id="UP000679690">
    <property type="component" value="Unassembled WGS sequence"/>
</dbReference>
<dbReference type="EMBL" id="JAGFNS010000002">
    <property type="protein sequence ID" value="MBO3736716.1"/>
    <property type="molecule type" value="Genomic_DNA"/>
</dbReference>
<dbReference type="RefSeq" id="WP_208465931.1">
    <property type="nucleotide sequence ID" value="NZ_JAGFNS010000002.1"/>
</dbReference>
<reference evidence="3 4" key="1">
    <citation type="submission" date="2021-03" db="EMBL/GenBank/DDBJ databases">
        <title>Actinoplanes flavus sp. nov., a novel actinomycete isolated from Coconut Palm rhizosphere soil.</title>
        <authorList>
            <person name="Luo X."/>
        </authorList>
    </citation>
    <scope>NUCLEOTIDE SEQUENCE [LARGE SCALE GENOMIC DNA]</scope>
    <source>
        <strain evidence="3 4">NEAU-H7</strain>
    </source>
</reference>
<evidence type="ECO:0000313" key="4">
    <source>
        <dbReference type="Proteomes" id="UP000679690"/>
    </source>
</evidence>
<keyword evidence="4" id="KW-1185">Reference proteome</keyword>
<dbReference type="Pfam" id="PF01230">
    <property type="entry name" value="HIT"/>
    <property type="match status" value="1"/>
</dbReference>